<dbReference type="GO" id="GO:0036297">
    <property type="term" value="P:interstrand cross-link repair"/>
    <property type="evidence" value="ECO:0007669"/>
    <property type="project" value="TreeGrafter"/>
</dbReference>
<dbReference type="EMBL" id="ML993858">
    <property type="protein sequence ID" value="KAF2205330.1"/>
    <property type="molecule type" value="Genomic_DNA"/>
</dbReference>
<dbReference type="Gene3D" id="3.60.15.10">
    <property type="entry name" value="Ribonuclease Z/Hydroxyacylglutathione hydrolase-like"/>
    <property type="match status" value="1"/>
</dbReference>
<evidence type="ECO:0000256" key="11">
    <source>
        <dbReference type="ARBA" id="ARBA00039759"/>
    </source>
</evidence>
<keyword evidence="7" id="KW-0269">Exonuclease</keyword>
<feature type="compositionally biased region" description="Polar residues" evidence="13">
    <location>
        <begin position="562"/>
        <end position="575"/>
    </location>
</feature>
<evidence type="ECO:0000256" key="1">
    <source>
        <dbReference type="ARBA" id="ARBA00004123"/>
    </source>
</evidence>
<dbReference type="GO" id="GO:0006310">
    <property type="term" value="P:DNA recombination"/>
    <property type="evidence" value="ECO:0007669"/>
    <property type="project" value="UniProtKB-KW"/>
</dbReference>
<evidence type="ECO:0000256" key="8">
    <source>
        <dbReference type="ARBA" id="ARBA00023172"/>
    </source>
</evidence>
<evidence type="ECO:0000256" key="13">
    <source>
        <dbReference type="SAM" id="MobiDB-lite"/>
    </source>
</evidence>
<dbReference type="GO" id="GO:0004519">
    <property type="term" value="F:endonuclease activity"/>
    <property type="evidence" value="ECO:0007669"/>
    <property type="project" value="UniProtKB-KW"/>
</dbReference>
<evidence type="ECO:0000256" key="10">
    <source>
        <dbReference type="ARBA" id="ARBA00023242"/>
    </source>
</evidence>
<dbReference type="AlphaFoldDB" id="A0A9P4JUC6"/>
<dbReference type="Pfam" id="PF07522">
    <property type="entry name" value="DRMBL"/>
    <property type="match status" value="1"/>
</dbReference>
<dbReference type="PANTHER" id="PTHR23240:SF8">
    <property type="entry name" value="PROTEIN ARTEMIS"/>
    <property type="match status" value="1"/>
</dbReference>
<keyword evidence="17" id="KW-1185">Reference proteome</keyword>
<evidence type="ECO:0000313" key="17">
    <source>
        <dbReference type="Proteomes" id="UP000799536"/>
    </source>
</evidence>
<feature type="compositionally biased region" description="Basic and acidic residues" evidence="13">
    <location>
        <begin position="517"/>
        <end position="538"/>
    </location>
</feature>
<protein>
    <recommendedName>
        <fullName evidence="11">Protein artemis</fullName>
    </recommendedName>
    <alternativeName>
        <fullName evidence="12">DNA cross-link repair 1C protein</fullName>
    </alternativeName>
</protein>
<dbReference type="GO" id="GO:0000723">
    <property type="term" value="P:telomere maintenance"/>
    <property type="evidence" value="ECO:0007669"/>
    <property type="project" value="TreeGrafter"/>
</dbReference>
<dbReference type="Proteomes" id="UP000799536">
    <property type="component" value="Unassembled WGS sequence"/>
</dbReference>
<comment type="caution">
    <text evidence="16">The sequence shown here is derived from an EMBL/GenBank/DDBJ whole genome shotgun (WGS) entry which is preliminary data.</text>
</comment>
<dbReference type="GO" id="GO:0003684">
    <property type="term" value="F:damaged DNA binding"/>
    <property type="evidence" value="ECO:0007669"/>
    <property type="project" value="TreeGrafter"/>
</dbReference>
<dbReference type="GO" id="GO:0005634">
    <property type="term" value="C:nucleus"/>
    <property type="evidence" value="ECO:0007669"/>
    <property type="project" value="UniProtKB-SubCell"/>
</dbReference>
<evidence type="ECO:0000256" key="12">
    <source>
        <dbReference type="ARBA" id="ARBA00042677"/>
    </source>
</evidence>
<dbReference type="GO" id="GO:0035312">
    <property type="term" value="F:5'-3' DNA exonuclease activity"/>
    <property type="evidence" value="ECO:0007669"/>
    <property type="project" value="TreeGrafter"/>
</dbReference>
<dbReference type="InterPro" id="IPR036866">
    <property type="entry name" value="RibonucZ/Hydroxyglut_hydro"/>
</dbReference>
<evidence type="ECO:0000256" key="2">
    <source>
        <dbReference type="ARBA" id="ARBA00010304"/>
    </source>
</evidence>
<keyword evidence="6" id="KW-0378">Hydrolase</keyword>
<dbReference type="OrthoDB" id="5561659at2759"/>
<evidence type="ECO:0000256" key="9">
    <source>
        <dbReference type="ARBA" id="ARBA00023204"/>
    </source>
</evidence>
<feature type="domain" description="Metallo-beta-lactamase" evidence="15">
    <location>
        <begin position="30"/>
        <end position="144"/>
    </location>
</feature>
<evidence type="ECO:0000259" key="15">
    <source>
        <dbReference type="Pfam" id="PF12706"/>
    </source>
</evidence>
<dbReference type="InterPro" id="IPR001279">
    <property type="entry name" value="Metallo-B-lactamas"/>
</dbReference>
<keyword evidence="3" id="KW-0540">Nuclease</keyword>
<feature type="compositionally biased region" description="Pro residues" evidence="13">
    <location>
        <begin position="619"/>
        <end position="633"/>
    </location>
</feature>
<accession>A0A9P4JUC6</accession>
<feature type="compositionally biased region" description="Low complexity" evidence="13">
    <location>
        <begin position="542"/>
        <end position="552"/>
    </location>
</feature>
<keyword evidence="10" id="KW-0539">Nucleus</keyword>
<keyword evidence="9" id="KW-0234">DNA repair</keyword>
<evidence type="ECO:0000256" key="7">
    <source>
        <dbReference type="ARBA" id="ARBA00022839"/>
    </source>
</evidence>
<reference evidence="16" key="1">
    <citation type="journal article" date="2020" name="Stud. Mycol.">
        <title>101 Dothideomycetes genomes: a test case for predicting lifestyles and emergence of pathogens.</title>
        <authorList>
            <person name="Haridas S."/>
            <person name="Albert R."/>
            <person name="Binder M."/>
            <person name="Bloem J."/>
            <person name="Labutti K."/>
            <person name="Salamov A."/>
            <person name="Andreopoulos B."/>
            <person name="Baker S."/>
            <person name="Barry K."/>
            <person name="Bills G."/>
            <person name="Bluhm B."/>
            <person name="Cannon C."/>
            <person name="Castanera R."/>
            <person name="Culley D."/>
            <person name="Daum C."/>
            <person name="Ezra D."/>
            <person name="Gonzalez J."/>
            <person name="Henrissat B."/>
            <person name="Kuo A."/>
            <person name="Liang C."/>
            <person name="Lipzen A."/>
            <person name="Lutzoni F."/>
            <person name="Magnuson J."/>
            <person name="Mondo S."/>
            <person name="Nolan M."/>
            <person name="Ohm R."/>
            <person name="Pangilinan J."/>
            <person name="Park H.-J."/>
            <person name="Ramirez L."/>
            <person name="Alfaro M."/>
            <person name="Sun H."/>
            <person name="Tritt A."/>
            <person name="Yoshinaga Y."/>
            <person name="Zwiers L.-H."/>
            <person name="Turgeon B."/>
            <person name="Goodwin S."/>
            <person name="Spatafora J."/>
            <person name="Crous P."/>
            <person name="Grigoriev I."/>
        </authorList>
    </citation>
    <scope>NUCLEOTIDE SEQUENCE</scope>
    <source>
        <strain evidence="16">ATCC 74209</strain>
    </source>
</reference>
<proteinExistence type="inferred from homology"/>
<comment type="subcellular location">
    <subcellularLocation>
        <location evidence="1">Nucleus</location>
    </subcellularLocation>
</comment>
<feature type="region of interest" description="Disordered" evidence="13">
    <location>
        <begin position="510"/>
        <end position="575"/>
    </location>
</feature>
<dbReference type="PANTHER" id="PTHR23240">
    <property type="entry name" value="DNA CROSS-LINK REPAIR PROTEIN PSO2/SNM1-RELATED"/>
    <property type="match status" value="1"/>
</dbReference>
<dbReference type="Pfam" id="PF12706">
    <property type="entry name" value="Lactamase_B_2"/>
    <property type="match status" value="1"/>
</dbReference>
<dbReference type="InterPro" id="IPR011084">
    <property type="entry name" value="DRMBL"/>
</dbReference>
<sequence>MSTFKGFVAEFPQIRIDYFRTIPGQPAPFACFLSHVHSDHLTGLESLRSPFVYCSPATREILLRLEKYHCRLNFARGILERRTVTYDTKKRIIKALPLDTPTTIELSPGNKIHVTLLDANHCVGAVMFLIEGNGKSVLYTGDIRAELWWVNSIVQNPVLLPYTLPSKRLDCVYLDTTFATKSQPYREFPSKAEGIRDLLENVSRYPKDTVFYFHSWTYGYENVWITLSSFLDSQIHLDPYRFRIYSSLSQLINKSSQDSLSLGVRESAALCGFQNGNHFHPGILTPSPHLPNGGASSQKPVRLHSCEQGMGCPVMEQRKDAVHIIPIVNRVNGTEIAELGAGGGKGDLDQTDELETADPETVGKLMQLCSAKINDQQSLSRVLTLLSETLREGKDRVTLGTELSGESQLQEGNMPVQHLVDVLTSTVARGDEASSTQPRVIKFPYSRHSSYSELCTLIGALQPRDVFPCTVDEEKWTPTLSMRNLFGQFCSDDVFRHDAEMMQMYEDRVARAHRGKRDRDDSLGEESQRDTQRTRTDDETAESAASPEPATPVRNKGLTIPEKTTNAISSPNSYPKQYFTPIVKNFANAQAFVRTNRNQGVVAPNSSTSAALPSASVQPPRPSPPPPPPPPQPSAFSTSHLPAPPSTFHLTTTPRHHPQPFSTTILPTLPQPTPSIIKPKPMTELRMTAKGIAYYAALDMYGMTWADIGGLVCTGNNHSSEELEL</sequence>
<evidence type="ECO:0000256" key="4">
    <source>
        <dbReference type="ARBA" id="ARBA00022759"/>
    </source>
</evidence>
<keyword evidence="5" id="KW-0227">DNA damage</keyword>
<evidence type="ECO:0000259" key="14">
    <source>
        <dbReference type="Pfam" id="PF07522"/>
    </source>
</evidence>
<name>A0A9P4JUC6_9PLEO</name>
<organism evidence="16 17">
    <name type="scientific">Delitschia confertaspora ATCC 74209</name>
    <dbReference type="NCBI Taxonomy" id="1513339"/>
    <lineage>
        <taxon>Eukaryota</taxon>
        <taxon>Fungi</taxon>
        <taxon>Dikarya</taxon>
        <taxon>Ascomycota</taxon>
        <taxon>Pezizomycotina</taxon>
        <taxon>Dothideomycetes</taxon>
        <taxon>Pleosporomycetidae</taxon>
        <taxon>Pleosporales</taxon>
        <taxon>Delitschiaceae</taxon>
        <taxon>Delitschia</taxon>
    </lineage>
</organism>
<keyword evidence="4" id="KW-0255">Endonuclease</keyword>
<gene>
    <name evidence="16" type="ORF">GQ43DRAFT_468290</name>
</gene>
<feature type="compositionally biased region" description="Polar residues" evidence="13">
    <location>
        <begin position="602"/>
        <end position="611"/>
    </location>
</feature>
<dbReference type="GO" id="GO:0006303">
    <property type="term" value="P:double-strand break repair via nonhomologous end joining"/>
    <property type="evidence" value="ECO:0007669"/>
    <property type="project" value="TreeGrafter"/>
</dbReference>
<feature type="region of interest" description="Disordered" evidence="13">
    <location>
        <begin position="602"/>
        <end position="674"/>
    </location>
</feature>
<comment type="similarity">
    <text evidence="2">Belongs to the DNA repair metallo-beta-lactamase (DRMBL) family.</text>
</comment>
<evidence type="ECO:0000256" key="3">
    <source>
        <dbReference type="ARBA" id="ARBA00022722"/>
    </source>
</evidence>
<dbReference type="SUPFAM" id="SSF56281">
    <property type="entry name" value="Metallo-hydrolase/oxidoreductase"/>
    <property type="match status" value="1"/>
</dbReference>
<evidence type="ECO:0000256" key="5">
    <source>
        <dbReference type="ARBA" id="ARBA00022763"/>
    </source>
</evidence>
<feature type="domain" description="DNA repair metallo-beta-lactamase" evidence="14">
    <location>
        <begin position="434"/>
        <end position="470"/>
    </location>
</feature>
<evidence type="ECO:0000256" key="6">
    <source>
        <dbReference type="ARBA" id="ARBA00022801"/>
    </source>
</evidence>
<evidence type="ECO:0000313" key="16">
    <source>
        <dbReference type="EMBL" id="KAF2205330.1"/>
    </source>
</evidence>
<keyword evidence="8" id="KW-0233">DNA recombination</keyword>